<feature type="compositionally biased region" description="Acidic residues" evidence="6">
    <location>
        <begin position="44"/>
        <end position="62"/>
    </location>
</feature>
<feature type="chain" id="PRO_5007824658" description="Flagellar protein" evidence="8">
    <location>
        <begin position="27"/>
        <end position="241"/>
    </location>
</feature>
<protein>
    <recommendedName>
        <fullName evidence="11">Flagellar protein</fullName>
    </recommendedName>
</protein>
<sequence>MVIRKTVMMCLVIIMLTGINIPSAIAEESNKMVNESLKERQAESEELVEEENQTPNDSENDTETTPFQDENEDMVGLSNQNIFFSLLKLIGAFAFVIFLIYFGLRFINKKTQVYRSNHYMQNIGGVPLGSNRSIQLVRIGDRLFIVGVGDSIQLLKEIENEDEVEQILKQHESQLENGVDQTVQTGFGWLKKKLQKGNEENLNNDKTSDRNQFKQLLNNQLTQITSSQNELHEKVKERNNK</sequence>
<comment type="subcellular location">
    <subcellularLocation>
        <location evidence="1">Cell membrane</location>
    </subcellularLocation>
</comment>
<keyword evidence="10" id="KW-1185">Reference proteome</keyword>
<dbReference type="GO" id="GO:0016020">
    <property type="term" value="C:membrane"/>
    <property type="evidence" value="ECO:0007669"/>
    <property type="project" value="InterPro"/>
</dbReference>
<dbReference type="AlphaFoldDB" id="A0A161PL37"/>
<dbReference type="EMBL" id="LTAO01000001">
    <property type="protein sequence ID" value="KYG35046.1"/>
    <property type="molecule type" value="Genomic_DNA"/>
</dbReference>
<evidence type="ECO:0000256" key="2">
    <source>
        <dbReference type="ARBA" id="ARBA00022475"/>
    </source>
</evidence>
<evidence type="ECO:0000256" key="3">
    <source>
        <dbReference type="ARBA" id="ARBA00022692"/>
    </source>
</evidence>
<evidence type="ECO:0000256" key="5">
    <source>
        <dbReference type="ARBA" id="ARBA00023136"/>
    </source>
</evidence>
<name>A0A161PL37_9BACI</name>
<dbReference type="RefSeq" id="WP_061947278.1">
    <property type="nucleotide sequence ID" value="NZ_LTAO01000001.1"/>
</dbReference>
<organism evidence="9 10">
    <name type="scientific">Alkalihalobacillus trypoxylicola</name>
    <dbReference type="NCBI Taxonomy" id="519424"/>
    <lineage>
        <taxon>Bacteria</taxon>
        <taxon>Bacillati</taxon>
        <taxon>Bacillota</taxon>
        <taxon>Bacilli</taxon>
        <taxon>Bacillales</taxon>
        <taxon>Bacillaceae</taxon>
        <taxon>Alkalihalobacillus</taxon>
    </lineage>
</organism>
<dbReference type="Pfam" id="PF04347">
    <property type="entry name" value="FliO"/>
    <property type="match status" value="1"/>
</dbReference>
<feature type="signal peptide" evidence="8">
    <location>
        <begin position="1"/>
        <end position="26"/>
    </location>
</feature>
<dbReference type="GO" id="GO:0044781">
    <property type="term" value="P:bacterial-type flagellum organization"/>
    <property type="evidence" value="ECO:0007669"/>
    <property type="project" value="InterPro"/>
</dbReference>
<keyword evidence="4 7" id="KW-1133">Transmembrane helix</keyword>
<reference evidence="9" key="1">
    <citation type="submission" date="2016-02" db="EMBL/GenBank/DDBJ databases">
        <title>Genome sequence of Bacillus trypoxylicola KCTC 13244(T).</title>
        <authorList>
            <person name="Jeong H."/>
            <person name="Park S.-H."/>
            <person name="Choi S.-K."/>
        </authorList>
    </citation>
    <scope>NUCLEOTIDE SEQUENCE [LARGE SCALE GENOMIC DNA]</scope>
    <source>
        <strain evidence="9">KCTC 13244</strain>
    </source>
</reference>
<dbReference type="Proteomes" id="UP000075806">
    <property type="component" value="Unassembled WGS sequence"/>
</dbReference>
<evidence type="ECO:0000256" key="1">
    <source>
        <dbReference type="ARBA" id="ARBA00004236"/>
    </source>
</evidence>
<dbReference type="OrthoDB" id="2376965at2"/>
<evidence type="ECO:0000256" key="4">
    <source>
        <dbReference type="ARBA" id="ARBA00022989"/>
    </source>
</evidence>
<keyword evidence="8" id="KW-0732">Signal</keyword>
<keyword evidence="3 7" id="KW-0812">Transmembrane</keyword>
<keyword evidence="2" id="KW-1003">Cell membrane</keyword>
<evidence type="ECO:0000256" key="8">
    <source>
        <dbReference type="SAM" id="SignalP"/>
    </source>
</evidence>
<evidence type="ECO:0000313" key="10">
    <source>
        <dbReference type="Proteomes" id="UP000075806"/>
    </source>
</evidence>
<evidence type="ECO:0000256" key="6">
    <source>
        <dbReference type="SAM" id="MobiDB-lite"/>
    </source>
</evidence>
<comment type="caution">
    <text evidence="9">The sequence shown here is derived from an EMBL/GenBank/DDBJ whole genome shotgun (WGS) entry which is preliminary data.</text>
</comment>
<gene>
    <name evidence="9" type="ORF">AZF04_01545</name>
</gene>
<evidence type="ECO:0000256" key="7">
    <source>
        <dbReference type="SAM" id="Phobius"/>
    </source>
</evidence>
<feature type="region of interest" description="Disordered" evidence="6">
    <location>
        <begin position="36"/>
        <end position="69"/>
    </location>
</feature>
<keyword evidence="5 7" id="KW-0472">Membrane</keyword>
<evidence type="ECO:0008006" key="11">
    <source>
        <dbReference type="Google" id="ProtNLM"/>
    </source>
</evidence>
<accession>A0A161PL37</accession>
<feature type="transmembrane region" description="Helical" evidence="7">
    <location>
        <begin position="82"/>
        <end position="104"/>
    </location>
</feature>
<proteinExistence type="predicted"/>
<dbReference type="STRING" id="519424.AZF04_01545"/>
<evidence type="ECO:0000313" key="9">
    <source>
        <dbReference type="EMBL" id="KYG35046.1"/>
    </source>
</evidence>
<dbReference type="InterPro" id="IPR022781">
    <property type="entry name" value="Flagellar_biosynth_FliO"/>
</dbReference>